<evidence type="ECO:0000256" key="7">
    <source>
        <dbReference type="SAM" id="MobiDB-lite"/>
    </source>
</evidence>
<accession>A0A8U0IFN1</accession>
<dbReference type="RefSeq" id="WP_248654366.1">
    <property type="nucleotide sequence ID" value="NZ_CP096658.1"/>
</dbReference>
<dbReference type="NCBIfam" id="TIGR04213">
    <property type="entry name" value="PGF_pre_PGF"/>
    <property type="match status" value="1"/>
</dbReference>
<feature type="domain" description="PKD" evidence="9">
    <location>
        <begin position="414"/>
        <end position="497"/>
    </location>
</feature>
<reference evidence="10" key="1">
    <citation type="submission" date="2022-04" db="EMBL/GenBank/DDBJ databases">
        <title>Diverse halophilic archaea isolated from saline environments.</title>
        <authorList>
            <person name="Cui H.-L."/>
        </authorList>
    </citation>
    <scope>NUCLEOTIDE SEQUENCE</scope>
    <source>
        <strain evidence="10">XZYJT40</strain>
    </source>
</reference>
<keyword evidence="5 8" id="KW-1133">Transmembrane helix</keyword>
<keyword evidence="2 8" id="KW-0812">Transmembrane</keyword>
<gene>
    <name evidence="10" type="ORF">M0R88_15335</name>
</gene>
<dbReference type="CDD" id="cd00146">
    <property type="entry name" value="PKD"/>
    <property type="match status" value="5"/>
</dbReference>
<feature type="compositionally biased region" description="Low complexity" evidence="7">
    <location>
        <begin position="1241"/>
        <end position="1256"/>
    </location>
</feature>
<dbReference type="PANTHER" id="PTHR46730">
    <property type="entry name" value="POLYCYSTIN-1"/>
    <property type="match status" value="1"/>
</dbReference>
<evidence type="ECO:0000256" key="3">
    <source>
        <dbReference type="ARBA" id="ARBA00022729"/>
    </source>
</evidence>
<feature type="region of interest" description="Disordered" evidence="7">
    <location>
        <begin position="229"/>
        <end position="262"/>
    </location>
</feature>
<dbReference type="GeneID" id="72191256"/>
<organism evidence="10 11">
    <name type="scientific">Halorussus gelatinilyticus</name>
    <dbReference type="NCBI Taxonomy" id="2937524"/>
    <lineage>
        <taxon>Archaea</taxon>
        <taxon>Methanobacteriati</taxon>
        <taxon>Methanobacteriota</taxon>
        <taxon>Stenosarchaea group</taxon>
        <taxon>Halobacteria</taxon>
        <taxon>Halobacteriales</taxon>
        <taxon>Haladaptataceae</taxon>
        <taxon>Halorussus</taxon>
    </lineage>
</organism>
<evidence type="ECO:0000256" key="8">
    <source>
        <dbReference type="SAM" id="Phobius"/>
    </source>
</evidence>
<feature type="region of interest" description="Disordered" evidence="7">
    <location>
        <begin position="956"/>
        <end position="1046"/>
    </location>
</feature>
<dbReference type="GO" id="GO:0030115">
    <property type="term" value="C:S-layer"/>
    <property type="evidence" value="ECO:0007669"/>
    <property type="project" value="UniProtKB-SubCell"/>
</dbReference>
<comment type="subcellular location">
    <subcellularLocation>
        <location evidence="1">Membrane</location>
        <topology evidence="1">Multi-pass membrane protein</topology>
    </subcellularLocation>
</comment>
<dbReference type="InterPro" id="IPR026453">
    <property type="entry name" value="PGF_pre_PGF"/>
</dbReference>
<dbReference type="GO" id="GO:0006816">
    <property type="term" value="P:calcium ion transport"/>
    <property type="evidence" value="ECO:0007669"/>
    <property type="project" value="TreeGrafter"/>
</dbReference>
<dbReference type="EMBL" id="CP096658">
    <property type="protein sequence ID" value="UPV99879.1"/>
    <property type="molecule type" value="Genomic_DNA"/>
</dbReference>
<feature type="region of interest" description="Disordered" evidence="7">
    <location>
        <begin position="1232"/>
        <end position="1256"/>
    </location>
</feature>
<dbReference type="InterPro" id="IPR000601">
    <property type="entry name" value="PKD_dom"/>
</dbReference>
<keyword evidence="11" id="KW-1185">Reference proteome</keyword>
<dbReference type="PROSITE" id="PS50093">
    <property type="entry name" value="PKD"/>
    <property type="match status" value="6"/>
</dbReference>
<sequence>MTERARSVLLTLLLVVSSVSAGVGSVAATPTGDATTFHVTQGQNCYEISPITTSDDTVEEFYDYRSGSETKYASYGENSKAIQDNQVSHLFVYKGSKGLSLVMLHDELNSSKAGAISFDISGLPADRTWAVEDDDYPNQDDNFDHSGTSSSIDWMWDDGRTDGAAVRGLGGSFDAITIESAFGENSWAYQKRDPKWEQATDNVDWKLRSGDGTEYDLTKGQSLTIEKGGCPDETAPNAALSATPQTAQTGESVSFDAGESSDGQTSIAEYRWDFDGDGQIDRNTTSATTSYAYDAADTYDASVTVVDEGGNTASANETVTVESGNSSGPTVTLDAPGTVNVSEQFTVSADAPNASNVSSYEWTFDSTTKNGTEVSHSYDKAGTYDVTVNVTYDNGTSVEESATVEVVAQSDGSPTAAFSFSSQTVANNEAVELDASNSSDDEGIVSFDWQFGDGESASGETVNHTYDSTGEYNVTLTVTDTDGNTDTANGTVTVTEPKTIEYVNATAVRIHGDYETVFVDATFFGTSGVGTSNYDLGPVNGTTVVHAQDEGKWGPVISSVSVHEEGIDTPANASKKNPDFEAQLDAVRPERPSTFVQNATKVDNGTYNITFGYVNPNDHAMLGGSKLVSANGSEESTKTFEPGRHTFTVEWTPENNDSNLVWETDFSTFGLGASTTTSPTPEQIESGDMPPVASLAAAPTTVEVDETVAFTAGQSRDDENVTAYKWDFDGDGTVDRTTEKSNVTHQYSAAGSYHATVTVVDTSGQTDSTQSTVTVEKASTEPPKDTGPNAALAVDDTFAFGSIGKLVASGSTGDGDLTYQWDIVGDDGYEHDTGKQSYVGIETWNVYDEEGTYEVSVTVTEADGDTDTATKTVEVVDLQGPTAKLVAPDNVTVGEQFNVTAKGAGDPSGLDYINWKFDGENRTKGKVATHTFHETGNKTVTLLMRDLEGHNTRMQTTVNVLPADDDSKNGDDGDSKKGVKDGNNGGSNGGYVPPANPGGNGGNSNDDSDAKNTDDSKVTAPLTDADGNVGSVTVHASSSDADPTVKVSDTVPANVTAPTVQKDGFAALSYLNVSGADRTTFTVSKDRLNESGAAPGAVELFRYENGSWSAVETSRLNETDDAYRFGANVSNGTFAVGIGKAVTSVTDLSVGSASVKPGTSVTVTATVRNTGHAAGEQKVELTVGGEVVATKTVSVAAGDATDVTFTHTLGESGVYEVAVGSQNAEIVVEGVDTTTTDDESSGMQTSTATTTDDNSSGVPGFGVGVTLVALVAAALVALRRQ</sequence>
<keyword evidence="6 8" id="KW-0472">Membrane</keyword>
<name>A0A8U0IFN1_9EURY</name>
<dbReference type="InterPro" id="IPR026371">
    <property type="entry name" value="PGF_CTERM"/>
</dbReference>
<feature type="domain" description="PKD" evidence="9">
    <location>
        <begin position="691"/>
        <end position="780"/>
    </location>
</feature>
<feature type="domain" description="PKD" evidence="9">
    <location>
        <begin position="880"/>
        <end position="960"/>
    </location>
</feature>
<dbReference type="SMART" id="SM00089">
    <property type="entry name" value="PKD"/>
    <property type="match status" value="6"/>
</dbReference>
<dbReference type="KEGG" id="haxz:M0R88_15335"/>
<evidence type="ECO:0000313" key="11">
    <source>
        <dbReference type="Proteomes" id="UP000830434"/>
    </source>
</evidence>
<feature type="compositionally biased region" description="Basic and acidic residues" evidence="7">
    <location>
        <begin position="1008"/>
        <end position="1017"/>
    </location>
</feature>
<dbReference type="Proteomes" id="UP000830434">
    <property type="component" value="Chromosome"/>
</dbReference>
<protein>
    <submittedName>
        <fullName evidence="10">PKD domain-containing protein</fullName>
    </submittedName>
</protein>
<evidence type="ECO:0000256" key="1">
    <source>
        <dbReference type="ARBA" id="ARBA00004141"/>
    </source>
</evidence>
<evidence type="ECO:0000256" key="6">
    <source>
        <dbReference type="ARBA" id="ARBA00023136"/>
    </source>
</evidence>
<evidence type="ECO:0000256" key="4">
    <source>
        <dbReference type="ARBA" id="ARBA00022737"/>
    </source>
</evidence>
<feature type="transmembrane region" description="Helical" evidence="8">
    <location>
        <begin position="1258"/>
        <end position="1278"/>
    </location>
</feature>
<dbReference type="Pfam" id="PF18911">
    <property type="entry name" value="PKD_4"/>
    <property type="match status" value="5"/>
</dbReference>
<evidence type="ECO:0000259" key="9">
    <source>
        <dbReference type="PROSITE" id="PS50093"/>
    </source>
</evidence>
<dbReference type="GO" id="GO:0005261">
    <property type="term" value="F:monoatomic cation channel activity"/>
    <property type="evidence" value="ECO:0007669"/>
    <property type="project" value="TreeGrafter"/>
</dbReference>
<dbReference type="InterPro" id="IPR022409">
    <property type="entry name" value="PKD/Chitinase_dom"/>
</dbReference>
<feature type="domain" description="PKD" evidence="9">
    <location>
        <begin position="811"/>
        <end position="875"/>
    </location>
</feature>
<dbReference type="InterPro" id="IPR035986">
    <property type="entry name" value="PKD_dom_sf"/>
</dbReference>
<evidence type="ECO:0000256" key="2">
    <source>
        <dbReference type="ARBA" id="ARBA00022692"/>
    </source>
</evidence>
<feature type="compositionally biased region" description="Basic and acidic residues" evidence="7">
    <location>
        <begin position="965"/>
        <end position="980"/>
    </location>
</feature>
<keyword evidence="4" id="KW-0677">Repeat</keyword>
<keyword evidence="3" id="KW-0732">Signal</keyword>
<dbReference type="GO" id="GO:0005886">
    <property type="term" value="C:plasma membrane"/>
    <property type="evidence" value="ECO:0007669"/>
    <property type="project" value="UniProtKB-SubCell"/>
</dbReference>
<dbReference type="SUPFAM" id="SSF49299">
    <property type="entry name" value="PKD domain"/>
    <property type="match status" value="6"/>
</dbReference>
<dbReference type="NCBIfam" id="TIGR04126">
    <property type="entry name" value="PGF_CTERM"/>
    <property type="match status" value="1"/>
</dbReference>
<feature type="compositionally biased region" description="Polar residues" evidence="7">
    <location>
        <begin position="240"/>
        <end position="252"/>
    </location>
</feature>
<evidence type="ECO:0000256" key="5">
    <source>
        <dbReference type="ARBA" id="ARBA00022989"/>
    </source>
</evidence>
<evidence type="ECO:0000313" key="10">
    <source>
        <dbReference type="EMBL" id="UPV99879.1"/>
    </source>
</evidence>
<feature type="domain" description="PKD" evidence="9">
    <location>
        <begin position="328"/>
        <end position="413"/>
    </location>
</feature>
<feature type="compositionally biased region" description="Polar residues" evidence="7">
    <location>
        <begin position="1030"/>
        <end position="1041"/>
    </location>
</feature>
<dbReference type="PANTHER" id="PTHR46730:SF1">
    <property type="entry name" value="PLAT DOMAIN-CONTAINING PROTEIN"/>
    <property type="match status" value="1"/>
</dbReference>
<dbReference type="Gene3D" id="2.60.40.10">
    <property type="entry name" value="Immunoglobulins"/>
    <property type="match status" value="7"/>
</dbReference>
<dbReference type="InterPro" id="IPR013783">
    <property type="entry name" value="Ig-like_fold"/>
</dbReference>
<feature type="domain" description="PKD" evidence="9">
    <location>
        <begin position="236"/>
        <end position="322"/>
    </location>
</feature>
<proteinExistence type="predicted"/>